<comment type="caution">
    <text evidence="1">The sequence shown here is derived from an EMBL/GenBank/DDBJ whole genome shotgun (WGS) entry which is preliminary data.</text>
</comment>
<reference evidence="1" key="1">
    <citation type="submission" date="2020-04" db="EMBL/GenBank/DDBJ databases">
        <authorList>
            <person name="Alioto T."/>
            <person name="Alioto T."/>
            <person name="Gomez Garrido J."/>
        </authorList>
    </citation>
    <scope>NUCLEOTIDE SEQUENCE</scope>
    <source>
        <strain evidence="1">A484AB</strain>
    </source>
</reference>
<protein>
    <submittedName>
        <fullName evidence="1">Uncharacterized protein</fullName>
    </submittedName>
</protein>
<proteinExistence type="predicted"/>
<keyword evidence="2" id="KW-1185">Reference proteome</keyword>
<feature type="non-terminal residue" evidence="1">
    <location>
        <position position="1"/>
    </location>
</feature>
<dbReference type="AlphaFoldDB" id="A0A6S7JG08"/>
<accession>A0A6S7JG08</accession>
<dbReference type="Proteomes" id="UP001152795">
    <property type="component" value="Unassembled WGS sequence"/>
</dbReference>
<evidence type="ECO:0000313" key="2">
    <source>
        <dbReference type="Proteomes" id="UP001152795"/>
    </source>
</evidence>
<organism evidence="1 2">
    <name type="scientific">Paramuricea clavata</name>
    <name type="common">Red gorgonian</name>
    <name type="synonym">Violescent sea-whip</name>
    <dbReference type="NCBI Taxonomy" id="317549"/>
    <lineage>
        <taxon>Eukaryota</taxon>
        <taxon>Metazoa</taxon>
        <taxon>Cnidaria</taxon>
        <taxon>Anthozoa</taxon>
        <taxon>Octocorallia</taxon>
        <taxon>Malacalcyonacea</taxon>
        <taxon>Plexauridae</taxon>
        <taxon>Paramuricea</taxon>
    </lineage>
</organism>
<name>A0A6S7JG08_PARCT</name>
<dbReference type="EMBL" id="CACRXK020016361">
    <property type="protein sequence ID" value="CAB4029718.1"/>
    <property type="molecule type" value="Genomic_DNA"/>
</dbReference>
<gene>
    <name evidence="1" type="ORF">PACLA_8A013681</name>
</gene>
<sequence length="143" mass="14874">PVGEHLSPTNTHVTLPSGISEGPVGEHLSPTNTHVTLPSGISEGPVGEHLSPTNTHVTLPSGISEGPVGEQPSPSNTHVTLASGISEGNNNYQANLPPKREGIQDDFKALLPTIKVKLAEMGIKITKHPGFTKSVLDAIADTK</sequence>
<evidence type="ECO:0000313" key="1">
    <source>
        <dbReference type="EMBL" id="CAB4029718.1"/>
    </source>
</evidence>